<dbReference type="GO" id="GO:0020037">
    <property type="term" value="F:heme binding"/>
    <property type="evidence" value="ECO:0007669"/>
    <property type="project" value="InterPro"/>
</dbReference>
<dbReference type="PANTHER" id="PTHR22888">
    <property type="entry name" value="CYTOCHROME C OXIDASE, SUBUNIT II"/>
    <property type="match status" value="1"/>
</dbReference>
<dbReference type="PANTHER" id="PTHR22888:SF9">
    <property type="entry name" value="CYTOCHROME C OXIDASE SUBUNIT 2"/>
    <property type="match status" value="1"/>
</dbReference>
<evidence type="ECO:0000256" key="18">
    <source>
        <dbReference type="SAM" id="Phobius"/>
    </source>
</evidence>
<evidence type="ECO:0000313" key="21">
    <source>
        <dbReference type="EMBL" id="ABC80578.1"/>
    </source>
</evidence>
<organism evidence="21 22">
    <name type="scientific">Anaeromyxobacter dehalogenans (strain 2CP-C)</name>
    <dbReference type="NCBI Taxonomy" id="290397"/>
    <lineage>
        <taxon>Bacteria</taxon>
        <taxon>Pseudomonadati</taxon>
        <taxon>Myxococcota</taxon>
        <taxon>Myxococcia</taxon>
        <taxon>Myxococcales</taxon>
        <taxon>Cystobacterineae</taxon>
        <taxon>Anaeromyxobacteraceae</taxon>
        <taxon>Anaeromyxobacter</taxon>
    </lineage>
</organism>
<keyword evidence="9" id="KW-1278">Translocase</keyword>
<dbReference type="PROSITE" id="PS00078">
    <property type="entry name" value="COX2"/>
    <property type="match status" value="1"/>
</dbReference>
<evidence type="ECO:0000256" key="14">
    <source>
        <dbReference type="ARBA" id="ARBA00023136"/>
    </source>
</evidence>
<dbReference type="NCBIfam" id="TIGR02866">
    <property type="entry name" value="CoxB"/>
    <property type="match status" value="1"/>
</dbReference>
<reference evidence="21" key="1">
    <citation type="submission" date="2006-01" db="EMBL/GenBank/DDBJ databases">
        <title>Complete sequence of Anaeromyxobacter dehalogenans 2CP-C.</title>
        <authorList>
            <consortium name="US DOE Joint Genome Institute"/>
            <person name="Copeland A."/>
            <person name="Lucas S."/>
            <person name="Lapidus A."/>
            <person name="Barry K."/>
            <person name="Detter J.C."/>
            <person name="Glavina T."/>
            <person name="Hammon N."/>
            <person name="Israni S."/>
            <person name="Pitluck S."/>
            <person name="Brettin T."/>
            <person name="Bruce D."/>
            <person name="Han C."/>
            <person name="Tapia R."/>
            <person name="Gilna P."/>
            <person name="Kiss H."/>
            <person name="Schmutz J."/>
            <person name="Larimer F."/>
            <person name="Land M."/>
            <person name="Kyrpides N."/>
            <person name="Anderson I."/>
            <person name="Sanford R.A."/>
            <person name="Ritalahti K.M."/>
            <person name="Thomas H.S."/>
            <person name="Kirby J.R."/>
            <person name="Zhulin I.B."/>
            <person name="Loeffler F.E."/>
            <person name="Richardson P."/>
        </authorList>
    </citation>
    <scope>NUCLEOTIDE SEQUENCE</scope>
    <source>
        <strain evidence="21">2CP-C</strain>
    </source>
</reference>
<dbReference type="GO" id="GO:0016020">
    <property type="term" value="C:membrane"/>
    <property type="evidence" value="ECO:0007669"/>
    <property type="project" value="UniProtKB-SubCell"/>
</dbReference>
<comment type="similarity">
    <text evidence="2">Belongs to the cytochrome c oxidase subunit 2 family.</text>
</comment>
<keyword evidence="14 18" id="KW-0472">Membrane</keyword>
<feature type="transmembrane region" description="Helical" evidence="18">
    <location>
        <begin position="25"/>
        <end position="49"/>
    </location>
</feature>
<dbReference type="HOGENOM" id="CLU_036876_1_0_7"/>
<dbReference type="Gene3D" id="1.10.287.90">
    <property type="match status" value="1"/>
</dbReference>
<dbReference type="PROSITE" id="PS50857">
    <property type="entry name" value="COX2_CUA"/>
    <property type="match status" value="1"/>
</dbReference>
<evidence type="ECO:0000259" key="20">
    <source>
        <dbReference type="PROSITE" id="PS51007"/>
    </source>
</evidence>
<dbReference type="Pfam" id="PF00116">
    <property type="entry name" value="COX2"/>
    <property type="match status" value="1"/>
</dbReference>
<evidence type="ECO:0000256" key="5">
    <source>
        <dbReference type="ARBA" id="ARBA00022617"/>
    </source>
</evidence>
<dbReference type="SUPFAM" id="SSF81464">
    <property type="entry name" value="Cytochrome c oxidase subunit II-like, transmembrane region"/>
    <property type="match status" value="1"/>
</dbReference>
<sequence length="350" mass="38921">MNDLLRRMLFLPDQASDYARQVDGLHYFVIITTMVAAAGVFATAIYFFVRYRRRSDTDVTPRVEPKAIHEVIFVGLPLAFFLVWFAIGFPQFAKLQTPPKDAMDVYVQGKKWMWKFAYPGGPNSLDVLRVPAGRPVRLLITSRDVIHSFYVPALRVKQDALPGRYTQTWFSADRPGRYEIFCAEYCGLAHSGMIGELVVMPPEEFDQWLATQGRGVAGSQDGTPIAGEPVRPASNVIEEGRRLAGEQGCLKCHSVDGTRHIGPTWVDLYQRNEKLQSGKSVQADEGYLTKSMMDPAADIVAGYQNVMPTYQGKLAPPEAAAIVEFIKSLKTPAVQSGPSEGPVYESIPRK</sequence>
<keyword evidence="4" id="KW-0813">Transport</keyword>
<evidence type="ECO:0000256" key="7">
    <source>
        <dbReference type="ARBA" id="ARBA00022692"/>
    </source>
</evidence>
<evidence type="ECO:0000256" key="12">
    <source>
        <dbReference type="ARBA" id="ARBA00023004"/>
    </source>
</evidence>
<dbReference type="SUPFAM" id="SSF46626">
    <property type="entry name" value="Cytochrome c"/>
    <property type="match status" value="1"/>
</dbReference>
<dbReference type="Gene3D" id="1.10.760.10">
    <property type="entry name" value="Cytochrome c-like domain"/>
    <property type="match status" value="1"/>
</dbReference>
<dbReference type="Proteomes" id="UP000001935">
    <property type="component" value="Chromosome"/>
</dbReference>
<gene>
    <name evidence="21" type="ordered locus">Adeh_0803</name>
</gene>
<dbReference type="KEGG" id="ade:Adeh_0803"/>
<evidence type="ECO:0000256" key="3">
    <source>
        <dbReference type="ARBA" id="ARBA00012949"/>
    </source>
</evidence>
<dbReference type="InterPro" id="IPR002429">
    <property type="entry name" value="CcO_II-like_C"/>
</dbReference>
<protein>
    <recommendedName>
        <fullName evidence="3">cytochrome-c oxidase</fullName>
        <ecNumber evidence="3">7.1.1.9</ecNumber>
    </recommendedName>
    <alternativeName>
        <fullName evidence="16">Cytochrome aa3 subunit 2</fullName>
    </alternativeName>
</protein>
<evidence type="ECO:0000256" key="13">
    <source>
        <dbReference type="ARBA" id="ARBA00023008"/>
    </source>
</evidence>
<dbReference type="Pfam" id="PF00034">
    <property type="entry name" value="Cytochrom_C"/>
    <property type="match status" value="1"/>
</dbReference>
<dbReference type="OrthoDB" id="9781261at2"/>
<dbReference type="eggNOG" id="COG1622">
    <property type="taxonomic scope" value="Bacteria"/>
</dbReference>
<dbReference type="InterPro" id="IPR001505">
    <property type="entry name" value="Copper_CuA"/>
</dbReference>
<evidence type="ECO:0000256" key="6">
    <source>
        <dbReference type="ARBA" id="ARBA00022660"/>
    </source>
</evidence>
<dbReference type="InterPro" id="IPR036909">
    <property type="entry name" value="Cyt_c-like_dom_sf"/>
</dbReference>
<accession>Q2IP43</accession>
<keyword evidence="7 18" id="KW-0812">Transmembrane</keyword>
<evidence type="ECO:0000256" key="10">
    <source>
        <dbReference type="ARBA" id="ARBA00022982"/>
    </source>
</evidence>
<evidence type="ECO:0000259" key="19">
    <source>
        <dbReference type="PROSITE" id="PS50857"/>
    </source>
</evidence>
<dbReference type="InterPro" id="IPR008972">
    <property type="entry name" value="Cupredoxin"/>
</dbReference>
<evidence type="ECO:0000256" key="16">
    <source>
        <dbReference type="ARBA" id="ARBA00031399"/>
    </source>
</evidence>
<keyword evidence="8 17" id="KW-0479">Metal-binding</keyword>
<dbReference type="PROSITE" id="PS51007">
    <property type="entry name" value="CYTC"/>
    <property type="match status" value="1"/>
</dbReference>
<dbReference type="SUPFAM" id="SSF49503">
    <property type="entry name" value="Cupredoxins"/>
    <property type="match status" value="1"/>
</dbReference>
<dbReference type="InterPro" id="IPR014222">
    <property type="entry name" value="Cyt_c_oxidase_su2"/>
</dbReference>
<dbReference type="GO" id="GO:0005507">
    <property type="term" value="F:copper ion binding"/>
    <property type="evidence" value="ECO:0007669"/>
    <property type="project" value="InterPro"/>
</dbReference>
<dbReference type="CDD" id="cd13915">
    <property type="entry name" value="CuRO_HCO_II_like_2"/>
    <property type="match status" value="1"/>
</dbReference>
<dbReference type="InterPro" id="IPR036257">
    <property type="entry name" value="Cyt_c_oxidase_su2_TM_sf"/>
</dbReference>
<keyword evidence="13" id="KW-0186">Copper</keyword>
<name>Q2IP43_ANADE</name>
<dbReference type="InterPro" id="IPR009056">
    <property type="entry name" value="Cyt_c-like_dom"/>
</dbReference>
<keyword evidence="11 18" id="KW-1133">Transmembrane helix</keyword>
<dbReference type="EMBL" id="CP000251">
    <property type="protein sequence ID" value="ABC80578.1"/>
    <property type="molecule type" value="Genomic_DNA"/>
</dbReference>
<dbReference type="Gene3D" id="2.60.40.420">
    <property type="entry name" value="Cupredoxins - blue copper proteins"/>
    <property type="match status" value="1"/>
</dbReference>
<dbReference type="InterPro" id="IPR045187">
    <property type="entry name" value="CcO_II"/>
</dbReference>
<comment type="subcellular location">
    <subcellularLocation>
        <location evidence="1">Membrane</location>
        <topology evidence="1">Multi-pass membrane protein</topology>
    </subcellularLocation>
</comment>
<comment type="function">
    <text evidence="15">Subunits I and II form the functional core of the enzyme complex. Electrons originating in cytochrome c are transferred via heme a and Cu(A) to the binuclear center formed by heme a3 and Cu(B).</text>
</comment>
<feature type="domain" description="Cytochrome c" evidence="20">
    <location>
        <begin position="235"/>
        <end position="330"/>
    </location>
</feature>
<dbReference type="eggNOG" id="COG2010">
    <property type="taxonomic scope" value="Bacteria"/>
</dbReference>
<evidence type="ECO:0000256" key="2">
    <source>
        <dbReference type="ARBA" id="ARBA00007866"/>
    </source>
</evidence>
<keyword evidence="10" id="KW-0249">Electron transport</keyword>
<evidence type="ECO:0000313" key="22">
    <source>
        <dbReference type="Proteomes" id="UP000001935"/>
    </source>
</evidence>
<keyword evidence="6" id="KW-0679">Respiratory chain</keyword>
<dbReference type="GO" id="GO:0042773">
    <property type="term" value="P:ATP synthesis coupled electron transport"/>
    <property type="evidence" value="ECO:0007669"/>
    <property type="project" value="TreeGrafter"/>
</dbReference>
<dbReference type="AlphaFoldDB" id="Q2IP43"/>
<dbReference type="GO" id="GO:0016491">
    <property type="term" value="F:oxidoreductase activity"/>
    <property type="evidence" value="ECO:0007669"/>
    <property type="project" value="InterPro"/>
</dbReference>
<dbReference type="STRING" id="290397.Adeh_0803"/>
<feature type="domain" description="Cytochrome oxidase subunit II copper A binding" evidence="19">
    <location>
        <begin position="100"/>
        <end position="211"/>
    </location>
</feature>
<feature type="transmembrane region" description="Helical" evidence="18">
    <location>
        <begin position="70"/>
        <end position="89"/>
    </location>
</feature>
<proteinExistence type="inferred from homology"/>
<evidence type="ECO:0000256" key="8">
    <source>
        <dbReference type="ARBA" id="ARBA00022723"/>
    </source>
</evidence>
<dbReference type="GO" id="GO:0004129">
    <property type="term" value="F:cytochrome-c oxidase activity"/>
    <property type="evidence" value="ECO:0007669"/>
    <property type="project" value="UniProtKB-EC"/>
</dbReference>
<dbReference type="RefSeq" id="WP_011419861.1">
    <property type="nucleotide sequence ID" value="NC_007760.1"/>
</dbReference>
<dbReference type="EC" id="7.1.1.9" evidence="3"/>
<keyword evidence="5 17" id="KW-0349">Heme</keyword>
<evidence type="ECO:0000256" key="11">
    <source>
        <dbReference type="ARBA" id="ARBA00022989"/>
    </source>
</evidence>
<evidence type="ECO:0000256" key="4">
    <source>
        <dbReference type="ARBA" id="ARBA00022448"/>
    </source>
</evidence>
<evidence type="ECO:0000256" key="15">
    <source>
        <dbReference type="ARBA" id="ARBA00024688"/>
    </source>
</evidence>
<keyword evidence="12 17" id="KW-0408">Iron</keyword>
<evidence type="ECO:0000256" key="9">
    <source>
        <dbReference type="ARBA" id="ARBA00022967"/>
    </source>
</evidence>
<evidence type="ECO:0000256" key="1">
    <source>
        <dbReference type="ARBA" id="ARBA00004141"/>
    </source>
</evidence>
<evidence type="ECO:0000256" key="17">
    <source>
        <dbReference type="PROSITE-ProRule" id="PRU00433"/>
    </source>
</evidence>